<evidence type="ECO:0000313" key="1">
    <source>
        <dbReference type="EMBL" id="GAK61313.1"/>
    </source>
</evidence>
<gene>
    <name evidence="1" type="ORF">U27_01213</name>
</gene>
<reference evidence="1" key="1">
    <citation type="journal article" date="2015" name="PeerJ">
        <title>First genomic representation of candidate bacterial phylum KSB3 points to enhanced environmental sensing as a trigger of wastewater bulking.</title>
        <authorList>
            <person name="Sekiguchi Y."/>
            <person name="Ohashi A."/>
            <person name="Parks D.H."/>
            <person name="Yamauchi T."/>
            <person name="Tyson G.W."/>
            <person name="Hugenholtz P."/>
        </authorList>
    </citation>
    <scope>NUCLEOTIDE SEQUENCE [LARGE SCALE GENOMIC DNA]</scope>
</reference>
<accession>A0A081C9Q8</accession>
<proteinExistence type="predicted"/>
<name>A0A081C9Q8_VECG1</name>
<dbReference type="EMBL" id="DF820478">
    <property type="protein sequence ID" value="GAK61313.1"/>
    <property type="molecule type" value="Genomic_DNA"/>
</dbReference>
<organism evidence="1">
    <name type="scientific">Vecturithrix granuli</name>
    <dbReference type="NCBI Taxonomy" id="1499967"/>
    <lineage>
        <taxon>Bacteria</taxon>
        <taxon>Candidatus Moduliflexota</taxon>
        <taxon>Candidatus Vecturitrichia</taxon>
        <taxon>Candidatus Vecturitrichales</taxon>
        <taxon>Candidatus Vecturitrichaceae</taxon>
        <taxon>Candidatus Vecturithrix</taxon>
    </lineage>
</organism>
<protein>
    <submittedName>
        <fullName evidence="1">Uncharacterized protein</fullName>
    </submittedName>
</protein>
<dbReference type="HOGENOM" id="CLU_193607_0_0_0"/>
<evidence type="ECO:0000313" key="2">
    <source>
        <dbReference type="Proteomes" id="UP000030661"/>
    </source>
</evidence>
<sequence>MAGKVFYRERRKLQDGAKTPRYRIVAVSGVDLKVFAEHLRKSELEHLAREVGADLVELERGPKHATT</sequence>
<dbReference type="AlphaFoldDB" id="A0A081C9Q8"/>
<keyword evidence="2" id="KW-1185">Reference proteome</keyword>
<dbReference type="eggNOG" id="ENOG50339IY">
    <property type="taxonomic scope" value="Bacteria"/>
</dbReference>
<dbReference type="Proteomes" id="UP000030661">
    <property type="component" value="Unassembled WGS sequence"/>
</dbReference>